<sequence>MTGGNALERAFEQALRVLAVARDGDTVPGWRGRTLSGPVRRDRERLWLRLVSSPSALAHGTWWTGTADSAVLPALPKPVVLAVEEWDPPHVEGFRLRAELMTRLPGRALSPTAELAPETEVDPAVWVELGGVLDALAAVPTLRESTVPATVDRLLHSFFGDRFPRGTPCWTTAHGDLHPGNLLVAPLGLADWEAWGRGPEHLDVATLYVHSLAAPDARRSLVEVLGERLHSDAALPALAFAAAKVLARSVSGDYPTLVTPVHRLLDDLTARPLGAGGTTARRR</sequence>
<dbReference type="KEGG" id="rfs:C1I64_02065"/>
<dbReference type="InterPro" id="IPR011009">
    <property type="entry name" value="Kinase-like_dom_sf"/>
</dbReference>
<proteinExistence type="predicted"/>
<evidence type="ECO:0000313" key="2">
    <source>
        <dbReference type="EMBL" id="AZZ50953.1"/>
    </source>
</evidence>
<name>A0A3Q9UQC7_9MICO</name>
<dbReference type="RefSeq" id="WP_127886046.1">
    <property type="nucleotide sequence ID" value="NZ_CP028137.1"/>
</dbReference>
<dbReference type="Proteomes" id="UP000285317">
    <property type="component" value="Chromosome"/>
</dbReference>
<reference evidence="2 3" key="1">
    <citation type="submission" date="2018-03" db="EMBL/GenBank/DDBJ databases">
        <title>Bacteriophage NCPPB3778 and a type I-E CRISPR drive the evolution of the US Biological Select Agent, Rathayibacter toxicus.</title>
        <authorList>
            <person name="Davis E.W.II."/>
            <person name="Tabima J.F."/>
            <person name="Weisberg A.J."/>
            <person name="Dantas Lopes L."/>
            <person name="Wiseman M.S."/>
            <person name="Wiseman M.S."/>
            <person name="Pupko T."/>
            <person name="Belcher M.S."/>
            <person name="Sechler A.J."/>
            <person name="Tancos M.A."/>
            <person name="Schroeder B.K."/>
            <person name="Murray T.D."/>
            <person name="Luster D.G."/>
            <person name="Schneider W.L."/>
            <person name="Rogers E."/>
            <person name="Andreote F.D."/>
            <person name="Grunwald N.J."/>
            <person name="Putnam M.L."/>
            <person name="Chang J.H."/>
        </authorList>
    </citation>
    <scope>NUCLEOTIDE SEQUENCE [LARGE SCALE GENOMIC DNA]</scope>
    <source>
        <strain evidence="2 3">DSM 15932</strain>
    </source>
</reference>
<feature type="domain" description="Aminoglycoside phosphotransferase" evidence="1">
    <location>
        <begin position="76"/>
        <end position="230"/>
    </location>
</feature>
<accession>A0A3Q9UQC7</accession>
<evidence type="ECO:0000313" key="3">
    <source>
        <dbReference type="Proteomes" id="UP000285317"/>
    </source>
</evidence>
<dbReference type="GO" id="GO:0016740">
    <property type="term" value="F:transferase activity"/>
    <property type="evidence" value="ECO:0007669"/>
    <property type="project" value="UniProtKB-KW"/>
</dbReference>
<dbReference type="InterPro" id="IPR002575">
    <property type="entry name" value="Aminoglycoside_PTrfase"/>
</dbReference>
<evidence type="ECO:0000259" key="1">
    <source>
        <dbReference type="Pfam" id="PF01636"/>
    </source>
</evidence>
<protein>
    <submittedName>
        <fullName evidence="2">Aminoglycoside phosphotransferase</fullName>
    </submittedName>
</protein>
<gene>
    <name evidence="2" type="ORF">C1I64_02065</name>
</gene>
<dbReference type="SUPFAM" id="SSF56112">
    <property type="entry name" value="Protein kinase-like (PK-like)"/>
    <property type="match status" value="1"/>
</dbReference>
<dbReference type="AlphaFoldDB" id="A0A3Q9UQC7"/>
<dbReference type="Gene3D" id="3.90.1200.10">
    <property type="match status" value="1"/>
</dbReference>
<dbReference type="Pfam" id="PF01636">
    <property type="entry name" value="APH"/>
    <property type="match status" value="1"/>
</dbReference>
<keyword evidence="2" id="KW-0808">Transferase</keyword>
<dbReference type="EMBL" id="CP028137">
    <property type="protein sequence ID" value="AZZ50953.1"/>
    <property type="molecule type" value="Genomic_DNA"/>
</dbReference>
<organism evidence="2 3">
    <name type="scientific">Rathayibacter festucae DSM 15932</name>
    <dbReference type="NCBI Taxonomy" id="1328866"/>
    <lineage>
        <taxon>Bacteria</taxon>
        <taxon>Bacillati</taxon>
        <taxon>Actinomycetota</taxon>
        <taxon>Actinomycetes</taxon>
        <taxon>Micrococcales</taxon>
        <taxon>Microbacteriaceae</taxon>
        <taxon>Rathayibacter</taxon>
    </lineage>
</organism>